<protein>
    <submittedName>
        <fullName evidence="1">Uncharacterized protein</fullName>
    </submittedName>
</protein>
<gene>
    <name evidence="1" type="ORF">Y3_016</name>
</gene>
<keyword evidence="2" id="KW-1185">Reference proteome</keyword>
<proteinExistence type="predicted"/>
<accession>A0A2H4IAS8</accession>
<dbReference type="EMBL" id="KY984068">
    <property type="protein sequence ID" value="ARW58656.1"/>
    <property type="molecule type" value="Genomic_DNA"/>
</dbReference>
<organism evidence="1 2">
    <name type="scientific">Erwinia phage vB_EamM_Y3</name>
    <dbReference type="NCBI Taxonomy" id="1983553"/>
    <lineage>
        <taxon>Viruses</taxon>
        <taxon>Duplodnaviria</taxon>
        <taxon>Heunggongvirae</taxon>
        <taxon>Uroviricota</taxon>
        <taxon>Caudoviricetes</taxon>
        <taxon>Sasquatchvirus</taxon>
        <taxon>Sasquatchvirus Y3</taxon>
    </lineage>
</organism>
<name>A0A2H4IAS8_9CAUD</name>
<evidence type="ECO:0000313" key="1">
    <source>
        <dbReference type="EMBL" id="ARW58656.1"/>
    </source>
</evidence>
<dbReference type="Proteomes" id="UP000240568">
    <property type="component" value="Segment"/>
</dbReference>
<evidence type="ECO:0000313" key="2">
    <source>
        <dbReference type="Proteomes" id="UP000240568"/>
    </source>
</evidence>
<sequence>MDRNKLKLLMDSLNGNFSDIDADLMDTTVGNLTRSEKNIVFLVSAEYITQHMMNLGRAVEKANASWFEPIEKLETLKEGLFGYVNGVPVYSNWMHITPDESVNHKRPLLGVYFTDKNMIKRLPLEAFCD</sequence>
<reference evidence="1 2" key="1">
    <citation type="submission" date="2017-04" db="EMBL/GenBank/DDBJ databases">
        <authorList>
            <person name="Afonso C.L."/>
            <person name="Miller P.J."/>
            <person name="Scott M.A."/>
            <person name="Spackman E."/>
            <person name="Goraichik I."/>
            <person name="Dimitrov K.M."/>
            <person name="Suarez D.L."/>
            <person name="Swayne D.E."/>
        </authorList>
    </citation>
    <scope>NUCLEOTIDE SEQUENCE [LARGE SCALE GENOMIC DNA]</scope>
</reference>